<dbReference type="SUPFAM" id="SSF55486">
    <property type="entry name" value="Metalloproteases ('zincins'), catalytic domain"/>
    <property type="match status" value="1"/>
</dbReference>
<keyword evidence="1" id="KW-0645">Protease</keyword>
<evidence type="ECO:0000256" key="5">
    <source>
        <dbReference type="PROSITE-ProRule" id="PRU00276"/>
    </source>
</evidence>
<evidence type="ECO:0000313" key="7">
    <source>
        <dbReference type="EMBL" id="JAP83628.1"/>
    </source>
</evidence>
<keyword evidence="4" id="KW-0482">Metalloprotease</keyword>
<evidence type="ECO:0000256" key="4">
    <source>
        <dbReference type="ARBA" id="ARBA00023049"/>
    </source>
</evidence>
<protein>
    <submittedName>
        <fullName evidence="7">Reprolysin</fullName>
    </submittedName>
</protein>
<keyword evidence="5" id="KW-0479">Metal-binding</keyword>
<evidence type="ECO:0000256" key="3">
    <source>
        <dbReference type="ARBA" id="ARBA00022833"/>
    </source>
</evidence>
<dbReference type="InterPro" id="IPR024079">
    <property type="entry name" value="MetalloPept_cat_dom_sf"/>
</dbReference>
<dbReference type="GO" id="GO:0046872">
    <property type="term" value="F:metal ion binding"/>
    <property type="evidence" value="ECO:0007669"/>
    <property type="project" value="UniProtKB-KW"/>
</dbReference>
<feature type="active site" evidence="5">
    <location>
        <position position="331"/>
    </location>
</feature>
<dbReference type="InterPro" id="IPR001590">
    <property type="entry name" value="Peptidase_M12B"/>
</dbReference>
<feature type="domain" description="Peptidase M12B" evidence="6">
    <location>
        <begin position="182"/>
        <end position="397"/>
    </location>
</feature>
<proteinExistence type="predicted"/>
<dbReference type="EMBL" id="GEDV01004929">
    <property type="protein sequence ID" value="JAP83628.1"/>
    <property type="molecule type" value="Transcribed_RNA"/>
</dbReference>
<name>A0A131YY92_RHIAP</name>
<dbReference type="Pfam" id="PF13688">
    <property type="entry name" value="Reprolysin_5"/>
    <property type="match status" value="1"/>
</dbReference>
<evidence type="ECO:0000259" key="6">
    <source>
        <dbReference type="PROSITE" id="PS50215"/>
    </source>
</evidence>
<dbReference type="GO" id="GO:0004222">
    <property type="term" value="F:metalloendopeptidase activity"/>
    <property type="evidence" value="ECO:0007669"/>
    <property type="project" value="InterPro"/>
</dbReference>
<reference evidence="7" key="1">
    <citation type="journal article" date="2016" name="Ticks Tick Borne Dis.">
        <title>De novo assembly and annotation of the salivary gland transcriptome of Rhipicephalus appendiculatus male and female ticks during blood feeding.</title>
        <authorList>
            <person name="de Castro M.H."/>
            <person name="de Klerk D."/>
            <person name="Pienaar R."/>
            <person name="Latif A.A."/>
            <person name="Rees D.J."/>
            <person name="Mans B.J."/>
        </authorList>
    </citation>
    <scope>NUCLEOTIDE SEQUENCE</scope>
    <source>
        <tissue evidence="7">Salivary glands</tissue>
    </source>
</reference>
<dbReference type="AlphaFoldDB" id="A0A131YY92"/>
<evidence type="ECO:0000256" key="1">
    <source>
        <dbReference type="ARBA" id="ARBA00022670"/>
    </source>
</evidence>
<keyword evidence="3 5" id="KW-0862">Zinc</keyword>
<comment type="caution">
    <text evidence="5">Lacks conserved residue(s) required for the propagation of feature annotation.</text>
</comment>
<keyword evidence="2" id="KW-0378">Hydrolase</keyword>
<dbReference type="GO" id="GO:0006509">
    <property type="term" value="P:membrane protein ectodomain proteolysis"/>
    <property type="evidence" value="ECO:0007669"/>
    <property type="project" value="TreeGrafter"/>
</dbReference>
<dbReference type="PANTHER" id="PTHR11905:SF159">
    <property type="entry name" value="ADAM METALLOPROTEASE"/>
    <property type="match status" value="1"/>
</dbReference>
<feature type="binding site" evidence="5">
    <location>
        <position position="330"/>
    </location>
    <ligand>
        <name>Zn(2+)</name>
        <dbReference type="ChEBI" id="CHEBI:29105"/>
        <note>catalytic</note>
    </ligand>
</feature>
<sequence>MCLVRLISAKSCLSFAINILRLLHTLNCVSISHQERIVFPELIEGRDAGAVKVLKITEGLTLNLEKSSVLAEEFLLRTYDGPVMQHTYLDGEMLEKDLYHDNRYFSSVMVSQENGLQVEGVLGPMLGIKPSMANTRTWRGSIAHVIYEIPPETEGRNEGVFTHASFNISERQQEQDNADKVVRPEVLVAVDSALARQFKDRLKLLKYVAISMNSVNIRYSTIKHPRVQLRLCALEVLTEREETFLYKVDRYVASGRSIQRIKQYVEYSYKYVEYDAVYFATGLDIARFKGYGWDTTEQGLAYVGGACTTQKVALGEDKADTYKGVRIFAHEMGHLLGCPHDGEKHKEFTSESCPWDHGFIMSYIEHNSRSLKFSTCCNNMIRQHIYSAAGKCLLIQNTRRKIKKANFTRDLAGDHVGRDQYCKLTFPEYPGTYVLPDTVGRCHVHCYMPQDITSLGYKQAFLPDNSRCNESGGSVCINGDCVSRKPKYVQYKPTK</sequence>
<organism evidence="7">
    <name type="scientific">Rhipicephalus appendiculatus</name>
    <name type="common">Brown ear tick</name>
    <dbReference type="NCBI Taxonomy" id="34631"/>
    <lineage>
        <taxon>Eukaryota</taxon>
        <taxon>Metazoa</taxon>
        <taxon>Ecdysozoa</taxon>
        <taxon>Arthropoda</taxon>
        <taxon>Chelicerata</taxon>
        <taxon>Arachnida</taxon>
        <taxon>Acari</taxon>
        <taxon>Parasitiformes</taxon>
        <taxon>Ixodida</taxon>
        <taxon>Ixodoidea</taxon>
        <taxon>Ixodidae</taxon>
        <taxon>Rhipicephalinae</taxon>
        <taxon>Rhipicephalus</taxon>
        <taxon>Rhipicephalus</taxon>
    </lineage>
</organism>
<accession>A0A131YY92</accession>
<dbReference type="PANTHER" id="PTHR11905">
    <property type="entry name" value="ADAM A DISINTEGRIN AND METALLOPROTEASE DOMAIN"/>
    <property type="match status" value="1"/>
</dbReference>
<feature type="binding site" evidence="5">
    <location>
        <position position="340"/>
    </location>
    <ligand>
        <name>Zn(2+)</name>
        <dbReference type="ChEBI" id="CHEBI:29105"/>
        <note>catalytic</note>
    </ligand>
</feature>
<dbReference type="PROSITE" id="PS50215">
    <property type="entry name" value="ADAM_MEPRO"/>
    <property type="match status" value="1"/>
</dbReference>
<dbReference type="Gene3D" id="3.40.390.10">
    <property type="entry name" value="Collagenase (Catalytic Domain)"/>
    <property type="match status" value="1"/>
</dbReference>
<evidence type="ECO:0000256" key="2">
    <source>
        <dbReference type="ARBA" id="ARBA00022801"/>
    </source>
</evidence>
<feature type="binding site" evidence="5">
    <location>
        <position position="334"/>
    </location>
    <ligand>
        <name>Zn(2+)</name>
        <dbReference type="ChEBI" id="CHEBI:29105"/>
        <note>catalytic</note>
    </ligand>
</feature>